<dbReference type="InterPro" id="IPR001647">
    <property type="entry name" value="HTH_TetR"/>
</dbReference>
<evidence type="ECO:0000313" key="4">
    <source>
        <dbReference type="EMBL" id="MFC4013285.1"/>
    </source>
</evidence>
<evidence type="ECO:0000256" key="2">
    <source>
        <dbReference type="PROSITE-ProRule" id="PRU00335"/>
    </source>
</evidence>
<dbReference type="SUPFAM" id="SSF46689">
    <property type="entry name" value="Homeodomain-like"/>
    <property type="match status" value="1"/>
</dbReference>
<evidence type="ECO:0000313" key="5">
    <source>
        <dbReference type="Proteomes" id="UP001595851"/>
    </source>
</evidence>
<comment type="caution">
    <text evidence="4">The sequence shown here is derived from an EMBL/GenBank/DDBJ whole genome shotgun (WGS) entry which is preliminary data.</text>
</comment>
<gene>
    <name evidence="4" type="ORF">ACFOY2_39080</name>
</gene>
<dbReference type="InterPro" id="IPR009057">
    <property type="entry name" value="Homeodomain-like_sf"/>
</dbReference>
<keyword evidence="5" id="KW-1185">Reference proteome</keyword>
<sequence>MTRETPESGLARRRKRLSDEETARRMLAAAAATVEEAGLTVSLDHISFEEIIRDAGVARSAVYRRWPYKDLFFSDLLRELAKGASPAIADANPGALQAAARTVLAHLGWARTPGLRRALAGEALREGALGEFQIFHRSSAWRTYFALQATFRSLPDGHLRAEVQQSLAESEHSMVEDVATAYAQVARLIGLRPRAGITFGTVARLAIATLRGLILMAPSNPEITAQRFQANPFGAPEPAEWSEPALAIATVVLGLLEADPEVEWTDEHERSVTAILRSGCRRRKMQQD</sequence>
<dbReference type="Proteomes" id="UP001595851">
    <property type="component" value="Unassembled WGS sequence"/>
</dbReference>
<dbReference type="Gene3D" id="1.10.357.10">
    <property type="entry name" value="Tetracycline Repressor, domain 2"/>
    <property type="match status" value="1"/>
</dbReference>
<feature type="domain" description="HTH tetR-type" evidence="3">
    <location>
        <begin position="20"/>
        <end position="84"/>
    </location>
</feature>
<keyword evidence="1 2" id="KW-0238">DNA-binding</keyword>
<name>A0ABV8GK48_9ACTN</name>
<feature type="DNA-binding region" description="H-T-H motif" evidence="2">
    <location>
        <begin position="47"/>
        <end position="66"/>
    </location>
</feature>
<dbReference type="PROSITE" id="PS50977">
    <property type="entry name" value="HTH_TETR_2"/>
    <property type="match status" value="1"/>
</dbReference>
<protein>
    <submittedName>
        <fullName evidence="4">TetR/AcrR family transcriptional regulator</fullName>
    </submittedName>
</protein>
<proteinExistence type="predicted"/>
<evidence type="ECO:0000256" key="1">
    <source>
        <dbReference type="ARBA" id="ARBA00023125"/>
    </source>
</evidence>
<dbReference type="EMBL" id="JBHSBI010000026">
    <property type="protein sequence ID" value="MFC4013285.1"/>
    <property type="molecule type" value="Genomic_DNA"/>
</dbReference>
<organism evidence="4 5">
    <name type="scientific">Nonomuraea purpurea</name>
    <dbReference type="NCBI Taxonomy" id="1849276"/>
    <lineage>
        <taxon>Bacteria</taxon>
        <taxon>Bacillati</taxon>
        <taxon>Actinomycetota</taxon>
        <taxon>Actinomycetes</taxon>
        <taxon>Streptosporangiales</taxon>
        <taxon>Streptosporangiaceae</taxon>
        <taxon>Nonomuraea</taxon>
    </lineage>
</organism>
<evidence type="ECO:0000259" key="3">
    <source>
        <dbReference type="PROSITE" id="PS50977"/>
    </source>
</evidence>
<reference evidence="5" key="1">
    <citation type="journal article" date="2019" name="Int. J. Syst. Evol. Microbiol.">
        <title>The Global Catalogue of Microorganisms (GCM) 10K type strain sequencing project: providing services to taxonomists for standard genome sequencing and annotation.</title>
        <authorList>
            <consortium name="The Broad Institute Genomics Platform"/>
            <consortium name="The Broad Institute Genome Sequencing Center for Infectious Disease"/>
            <person name="Wu L."/>
            <person name="Ma J."/>
        </authorList>
    </citation>
    <scope>NUCLEOTIDE SEQUENCE [LARGE SCALE GENOMIC DNA]</scope>
    <source>
        <strain evidence="5">TBRC 1276</strain>
    </source>
</reference>
<accession>A0ABV8GK48</accession>
<dbReference type="RefSeq" id="WP_379533158.1">
    <property type="nucleotide sequence ID" value="NZ_JBHSBI010000026.1"/>
</dbReference>